<evidence type="ECO:0000313" key="3">
    <source>
        <dbReference type="Proteomes" id="UP000465812"/>
    </source>
</evidence>
<dbReference type="Proteomes" id="UP000465812">
    <property type="component" value="Chromosome"/>
</dbReference>
<feature type="region of interest" description="Disordered" evidence="1">
    <location>
        <begin position="1"/>
        <end position="34"/>
    </location>
</feature>
<gene>
    <name evidence="2" type="ORF">MMAN_39910</name>
</gene>
<organism evidence="2 3">
    <name type="scientific">Mycobacterium mantenii</name>
    <dbReference type="NCBI Taxonomy" id="560555"/>
    <lineage>
        <taxon>Bacteria</taxon>
        <taxon>Bacillati</taxon>
        <taxon>Actinomycetota</taxon>
        <taxon>Actinomycetes</taxon>
        <taxon>Mycobacteriales</taxon>
        <taxon>Mycobacteriaceae</taxon>
        <taxon>Mycobacterium</taxon>
        <taxon>Mycobacterium avium complex (MAC)</taxon>
    </lineage>
</organism>
<protein>
    <submittedName>
        <fullName evidence="2">Uncharacterized protein</fullName>
    </submittedName>
</protein>
<sequence>MAELAQQIARHMPQPASDPMTFHGGSDGLAHHQPDARGAGFVAVLPTPKVHDDIRLRHTNPVLHRRVKVN</sequence>
<evidence type="ECO:0000256" key="1">
    <source>
        <dbReference type="SAM" id="MobiDB-lite"/>
    </source>
</evidence>
<reference evidence="2 3" key="1">
    <citation type="journal article" date="2019" name="Emerg. Microbes Infect.">
        <title>Comprehensive subspecies identification of 175 nontuberculous mycobacteria species based on 7547 genomic profiles.</title>
        <authorList>
            <person name="Matsumoto Y."/>
            <person name="Kinjo T."/>
            <person name="Motooka D."/>
            <person name="Nabeya D."/>
            <person name="Jung N."/>
            <person name="Uechi K."/>
            <person name="Horii T."/>
            <person name="Iida T."/>
            <person name="Fujita J."/>
            <person name="Nakamura S."/>
        </authorList>
    </citation>
    <scope>NUCLEOTIDE SEQUENCE [LARGE SCALE GENOMIC DNA]</scope>
    <source>
        <strain evidence="2 3">JCM 18113</strain>
    </source>
</reference>
<accession>A0ABM7JW99</accession>
<evidence type="ECO:0000313" key="2">
    <source>
        <dbReference type="EMBL" id="BBY39857.1"/>
    </source>
</evidence>
<keyword evidence="3" id="KW-1185">Reference proteome</keyword>
<name>A0ABM7JW99_MYCNT</name>
<proteinExistence type="predicted"/>
<dbReference type="EMBL" id="AP022590">
    <property type="protein sequence ID" value="BBY39857.1"/>
    <property type="molecule type" value="Genomic_DNA"/>
</dbReference>